<dbReference type="Proteomes" id="UP001634394">
    <property type="component" value="Unassembled WGS sequence"/>
</dbReference>
<gene>
    <name evidence="2" type="ORF">ACJMK2_041428</name>
</gene>
<proteinExistence type="predicted"/>
<feature type="region of interest" description="Disordered" evidence="1">
    <location>
        <begin position="486"/>
        <end position="507"/>
    </location>
</feature>
<name>A0ABD3W7G3_SINWO</name>
<reference evidence="2 3" key="1">
    <citation type="submission" date="2024-11" db="EMBL/GenBank/DDBJ databases">
        <title>Chromosome-level genome assembly of the freshwater bivalve Anodonta woodiana.</title>
        <authorList>
            <person name="Chen X."/>
        </authorList>
    </citation>
    <scope>NUCLEOTIDE SEQUENCE [LARGE SCALE GENOMIC DNA]</scope>
    <source>
        <strain evidence="2">MN2024</strain>
        <tissue evidence="2">Gills</tissue>
    </source>
</reference>
<comment type="caution">
    <text evidence="2">The sequence shown here is derived from an EMBL/GenBank/DDBJ whole genome shotgun (WGS) entry which is preliminary data.</text>
</comment>
<dbReference type="EMBL" id="JBJQND010000008">
    <property type="protein sequence ID" value="KAL3868648.1"/>
    <property type="molecule type" value="Genomic_DNA"/>
</dbReference>
<feature type="compositionally biased region" description="Polar residues" evidence="1">
    <location>
        <begin position="488"/>
        <end position="499"/>
    </location>
</feature>
<feature type="region of interest" description="Disordered" evidence="1">
    <location>
        <begin position="606"/>
        <end position="627"/>
    </location>
</feature>
<evidence type="ECO:0000313" key="3">
    <source>
        <dbReference type="Proteomes" id="UP001634394"/>
    </source>
</evidence>
<feature type="compositionally biased region" description="Polar residues" evidence="1">
    <location>
        <begin position="541"/>
        <end position="550"/>
    </location>
</feature>
<sequence>MDVDIINEVFDHVLRDSCDERFEASPQQQTFNLENSVDEIWMNDELTSLLAKIKKNCLKTNERFHKFTSADILACIKVDDGSEKNESGRQNKRSRRVRFSTGMSISVDSLIPCSSDHQMEDKNAGLYFDSKLPDIQSLHISPYPHLGEGENKIISAYHEDTKTVGFGRKQWDIYPLFNNPFDPRLTFQGADYFNNTTQPQISEDESENTTLSDKNYLLAIDDPQVLVDMYINNYSEYLRDLRQNSRTDDTFSDDIFYRKDCTNEEQKAVSGASDFHVAEDGTKECEFLFKKIKSQGVRDLWSLPMEAFQSTTVKSETKKSMLEKIGLSLQNSTATANEMQEKRETIHPDFGSQKQTVRKCRSQETGVISSSERKDLVNRSHSATERCYNSKESDINYEHNFSSSSCNGNVDYNMHGCQGDAARDRAKDSTKKVASSRLWVGASEFVPHLHKDTVTKLTASPSTTNSPTLYSIAEEKECDLVHSAVSEPASSEMNNTKSIQGKKPVCSDNEGVQKTLIDYTSEVNGDEDCHPSAESLEESSDSITSETLQQKKALRPTCEPFIPASPQPKEPNDTKSNQAQTASAEIFSKKSTQMLNPMYSAFQMKDSLNSQTQQQPKKSITQSLQQNAFHTRQQHIQLNNDVKQQNVKFQANQHLPMVYQPQQQLQNIQYQNNQRTPGIAQSQQAPFPWRLQQQPQCQNVCILQPCHIPDLNPGTSSKQPIWPPAPDFGFQRLNMPVNNGFQNFQNISNPHSFHQPTLHQQPGFDQNTTVNPYFRYPGNQDMPLDTIHHARNIPVIDGQFSTRFEQPLLQAQQQLQSQLFQFVNSAQQQFFLNPGPNFNGNNSNSYDVDDTKKPYEVSSDVTVHNSGFLENQGFYIDVLDNYRANEQKDNPKKKMRPIRSALITVI</sequence>
<keyword evidence="3" id="KW-1185">Reference proteome</keyword>
<feature type="region of interest" description="Disordered" evidence="1">
    <location>
        <begin position="522"/>
        <end position="582"/>
    </location>
</feature>
<feature type="compositionally biased region" description="Basic and acidic residues" evidence="1">
    <location>
        <begin position="371"/>
        <end position="383"/>
    </location>
</feature>
<dbReference type="AlphaFoldDB" id="A0ABD3W7G3"/>
<evidence type="ECO:0000313" key="2">
    <source>
        <dbReference type="EMBL" id="KAL3868648.1"/>
    </source>
</evidence>
<organism evidence="2 3">
    <name type="scientific">Sinanodonta woodiana</name>
    <name type="common">Chinese pond mussel</name>
    <name type="synonym">Anodonta woodiana</name>
    <dbReference type="NCBI Taxonomy" id="1069815"/>
    <lineage>
        <taxon>Eukaryota</taxon>
        <taxon>Metazoa</taxon>
        <taxon>Spiralia</taxon>
        <taxon>Lophotrochozoa</taxon>
        <taxon>Mollusca</taxon>
        <taxon>Bivalvia</taxon>
        <taxon>Autobranchia</taxon>
        <taxon>Heteroconchia</taxon>
        <taxon>Palaeoheterodonta</taxon>
        <taxon>Unionida</taxon>
        <taxon>Unionoidea</taxon>
        <taxon>Unionidae</taxon>
        <taxon>Unioninae</taxon>
        <taxon>Sinanodonta</taxon>
    </lineage>
</organism>
<evidence type="ECO:0000256" key="1">
    <source>
        <dbReference type="SAM" id="MobiDB-lite"/>
    </source>
</evidence>
<protein>
    <submittedName>
        <fullName evidence="2">Uncharacterized protein</fullName>
    </submittedName>
</protein>
<accession>A0ABD3W7G3</accession>
<feature type="region of interest" description="Disordered" evidence="1">
    <location>
        <begin position="344"/>
        <end position="383"/>
    </location>
</feature>